<accession>A0ABN9LW31</accession>
<dbReference type="PROSITE" id="PS00290">
    <property type="entry name" value="IG_MHC"/>
    <property type="match status" value="1"/>
</dbReference>
<evidence type="ECO:0000313" key="5">
    <source>
        <dbReference type="EMBL" id="CAJ0951323.1"/>
    </source>
</evidence>
<name>A0ABN9LW31_9NEOB</name>
<dbReference type="Gene3D" id="3.30.500.10">
    <property type="entry name" value="MHC class I-like antigen recognition-like"/>
    <property type="match status" value="1"/>
</dbReference>
<keyword evidence="3" id="KW-0812">Transmembrane</keyword>
<dbReference type="Gene3D" id="2.60.40.10">
    <property type="entry name" value="Immunoglobulins"/>
    <property type="match status" value="1"/>
</dbReference>
<dbReference type="Proteomes" id="UP001176940">
    <property type="component" value="Unassembled WGS sequence"/>
</dbReference>
<keyword evidence="6" id="KW-1185">Reference proteome</keyword>
<dbReference type="PANTHER" id="PTHR16675">
    <property type="entry name" value="MHC CLASS I-RELATED"/>
    <property type="match status" value="1"/>
</dbReference>
<dbReference type="SMART" id="SM00407">
    <property type="entry name" value="IGc1"/>
    <property type="match status" value="1"/>
</dbReference>
<reference evidence="5" key="1">
    <citation type="submission" date="2023-07" db="EMBL/GenBank/DDBJ databases">
        <authorList>
            <person name="Stuckert A."/>
        </authorList>
    </citation>
    <scope>NUCLEOTIDE SEQUENCE</scope>
</reference>
<keyword evidence="3" id="KW-0472">Membrane</keyword>
<dbReference type="InterPro" id="IPR007110">
    <property type="entry name" value="Ig-like_dom"/>
</dbReference>
<gene>
    <name evidence="5" type="ORF">RIMI_LOCUS13400545</name>
</gene>
<dbReference type="EMBL" id="CAUEEQ010033074">
    <property type="protein sequence ID" value="CAJ0951323.1"/>
    <property type="molecule type" value="Genomic_DNA"/>
</dbReference>
<protein>
    <recommendedName>
        <fullName evidence="4">Ig-like domain-containing protein</fullName>
    </recommendedName>
</protein>
<dbReference type="InterPro" id="IPR013783">
    <property type="entry name" value="Ig-like_fold"/>
</dbReference>
<dbReference type="PANTHER" id="PTHR16675:SF286">
    <property type="entry name" value="MHC CLASS I ANTIGEN"/>
    <property type="match status" value="1"/>
</dbReference>
<organism evidence="5 6">
    <name type="scientific">Ranitomeya imitator</name>
    <name type="common">mimic poison frog</name>
    <dbReference type="NCBI Taxonomy" id="111125"/>
    <lineage>
        <taxon>Eukaryota</taxon>
        <taxon>Metazoa</taxon>
        <taxon>Chordata</taxon>
        <taxon>Craniata</taxon>
        <taxon>Vertebrata</taxon>
        <taxon>Euteleostomi</taxon>
        <taxon>Amphibia</taxon>
        <taxon>Batrachia</taxon>
        <taxon>Anura</taxon>
        <taxon>Neobatrachia</taxon>
        <taxon>Hyloidea</taxon>
        <taxon>Dendrobatidae</taxon>
        <taxon>Dendrobatinae</taxon>
        <taxon>Ranitomeya</taxon>
    </lineage>
</organism>
<evidence type="ECO:0000256" key="2">
    <source>
        <dbReference type="RuleBase" id="RU004439"/>
    </source>
</evidence>
<evidence type="ECO:0000256" key="3">
    <source>
        <dbReference type="SAM" id="Phobius"/>
    </source>
</evidence>
<dbReference type="InterPro" id="IPR036179">
    <property type="entry name" value="Ig-like_dom_sf"/>
</dbReference>
<comment type="caution">
    <text evidence="5">The sequence shown here is derived from an EMBL/GenBank/DDBJ whole genome shotgun (WGS) entry which is preliminary data.</text>
</comment>
<evidence type="ECO:0000256" key="1">
    <source>
        <dbReference type="ARBA" id="ARBA00023180"/>
    </source>
</evidence>
<dbReference type="Pfam" id="PF00129">
    <property type="entry name" value="MHC_I"/>
    <property type="match status" value="1"/>
</dbReference>
<evidence type="ECO:0000313" key="6">
    <source>
        <dbReference type="Proteomes" id="UP001176940"/>
    </source>
</evidence>
<dbReference type="PRINTS" id="PR01638">
    <property type="entry name" value="MHCCLASSI"/>
</dbReference>
<dbReference type="InterPro" id="IPR001039">
    <property type="entry name" value="MHC_I_a_a1/a2"/>
</dbReference>
<dbReference type="InterPro" id="IPR011161">
    <property type="entry name" value="MHC_I-like_Ag-recog"/>
</dbReference>
<keyword evidence="1" id="KW-0325">Glycoprotein</keyword>
<dbReference type="SUPFAM" id="SSF48726">
    <property type="entry name" value="Immunoglobulin"/>
    <property type="match status" value="1"/>
</dbReference>
<dbReference type="Pfam" id="PF07654">
    <property type="entry name" value="C1-set"/>
    <property type="match status" value="1"/>
</dbReference>
<dbReference type="InterPro" id="IPR003597">
    <property type="entry name" value="Ig_C1-set"/>
</dbReference>
<dbReference type="InterPro" id="IPR037055">
    <property type="entry name" value="MHC_I-like_Ag-recog_sf"/>
</dbReference>
<feature type="domain" description="Ig-like" evidence="4">
    <location>
        <begin position="220"/>
        <end position="304"/>
    </location>
</feature>
<feature type="transmembrane region" description="Helical" evidence="3">
    <location>
        <begin position="314"/>
        <end position="336"/>
    </location>
</feature>
<dbReference type="SUPFAM" id="SSF54452">
    <property type="entry name" value="MHC antigen-recognition domain"/>
    <property type="match status" value="1"/>
</dbReference>
<proteinExistence type="inferred from homology"/>
<dbReference type="InterPro" id="IPR050208">
    <property type="entry name" value="MHC_class-I_related"/>
</dbReference>
<dbReference type="InterPro" id="IPR003006">
    <property type="entry name" value="Ig/MHC_CS"/>
</dbReference>
<dbReference type="InterPro" id="IPR011162">
    <property type="entry name" value="MHC_I/II-like_Ag-recog"/>
</dbReference>
<comment type="similarity">
    <text evidence="2">Belongs to the MHC class I family.</text>
</comment>
<keyword evidence="3" id="KW-1133">Transmembrane helix</keyword>
<sequence length="361" mass="41038">MGIVLSSSWLLRYIRHKMQKMLVLTLILLAVSGVYSDTHSLRYYYTGVSAPGQGIPDFSIVGYLDDQHVELYSSDTGRTGPVASWMQGKESAEHWERESRIDRENEAVFKRELLLWNKRFNNTGGPHFVQVMTSCELRDDGSTGGYEEFRYDGEKFMDLDVESGSFMPIMNEAQIIAQRWNRPDARMGEKYKVYLENKCIDLLKRFLEHGREVLEMRVRPQVKVSGQEKGDAMMLHCQVYGFHPRPVDVKWMIGNDEVHSYETTRVLPNPDGTYQIRVSAEVTPKDGDRYSCYVDHSSLEKPLDVKWEPAQNSLLTVLTSAGVAILVLAGAGFMIYKKNKRRYTAASASDVSSDSNTSVTA</sequence>
<evidence type="ECO:0000259" key="4">
    <source>
        <dbReference type="PROSITE" id="PS50835"/>
    </source>
</evidence>
<dbReference type="PROSITE" id="PS50835">
    <property type="entry name" value="IG_LIKE"/>
    <property type="match status" value="1"/>
</dbReference>